<keyword evidence="1" id="KW-0732">Signal</keyword>
<keyword evidence="3" id="KW-1185">Reference proteome</keyword>
<reference evidence="2 3" key="1">
    <citation type="journal article" date="2019" name="Int. J. Syst. Evol. Microbiol.">
        <title>The Global Catalogue of Microorganisms (GCM) 10K type strain sequencing project: providing services to taxonomists for standard genome sequencing and annotation.</title>
        <authorList>
            <consortium name="The Broad Institute Genomics Platform"/>
            <consortium name="The Broad Institute Genome Sequencing Center for Infectious Disease"/>
            <person name="Wu L."/>
            <person name="Ma J."/>
        </authorList>
    </citation>
    <scope>NUCLEOTIDE SEQUENCE [LARGE SCALE GENOMIC DNA]</scope>
    <source>
        <strain evidence="2 3">JCM 6833</strain>
    </source>
</reference>
<comment type="caution">
    <text evidence="2">The sequence shown here is derived from an EMBL/GenBank/DDBJ whole genome shotgun (WGS) entry which is preliminary data.</text>
</comment>
<proteinExistence type="predicted"/>
<organism evidence="2 3">
    <name type="scientific">Actinomadura fulvescens</name>
    <dbReference type="NCBI Taxonomy" id="46160"/>
    <lineage>
        <taxon>Bacteria</taxon>
        <taxon>Bacillati</taxon>
        <taxon>Actinomycetota</taxon>
        <taxon>Actinomycetes</taxon>
        <taxon>Streptosporangiales</taxon>
        <taxon>Thermomonosporaceae</taxon>
        <taxon>Actinomadura</taxon>
    </lineage>
</organism>
<sequence length="177" mass="18493">MVRRVISGIALACVMAAPLAGCGGGSDKSDAKAAWAGRYCAGFKQSTQKLQFPQIDPKSAKKSRDAILSFLGDIGNQLAAQASNLKAAGAPPVSGGEATYKTTYDNLTNVRMELGKVSADLLKAKVTDNKALTKALGAYGQKMSLFSSYQGPANDLRANKEVNKVFGEVSQCQNIGA</sequence>
<protein>
    <recommendedName>
        <fullName evidence="4">Lipoprotein</fullName>
    </recommendedName>
</protein>
<name>A0ABN3PHG1_9ACTN</name>
<evidence type="ECO:0008006" key="4">
    <source>
        <dbReference type="Google" id="ProtNLM"/>
    </source>
</evidence>
<gene>
    <name evidence="2" type="ORF">GCM10010411_14780</name>
</gene>
<accession>A0ABN3PHG1</accession>
<feature type="signal peptide" evidence="1">
    <location>
        <begin position="1"/>
        <end position="20"/>
    </location>
</feature>
<feature type="chain" id="PRO_5046569205" description="Lipoprotein" evidence="1">
    <location>
        <begin position="21"/>
        <end position="177"/>
    </location>
</feature>
<dbReference type="Proteomes" id="UP001501509">
    <property type="component" value="Unassembled WGS sequence"/>
</dbReference>
<evidence type="ECO:0000313" key="2">
    <source>
        <dbReference type="EMBL" id="GAA2583172.1"/>
    </source>
</evidence>
<evidence type="ECO:0000256" key="1">
    <source>
        <dbReference type="SAM" id="SignalP"/>
    </source>
</evidence>
<evidence type="ECO:0000313" key="3">
    <source>
        <dbReference type="Proteomes" id="UP001501509"/>
    </source>
</evidence>
<dbReference type="RefSeq" id="WP_344538990.1">
    <property type="nucleotide sequence ID" value="NZ_BAAATD010000002.1"/>
</dbReference>
<dbReference type="EMBL" id="BAAATD010000002">
    <property type="protein sequence ID" value="GAA2583172.1"/>
    <property type="molecule type" value="Genomic_DNA"/>
</dbReference>